<evidence type="ECO:0000313" key="1">
    <source>
        <dbReference type="EMBL" id="MDQ0257395.1"/>
    </source>
</evidence>
<comment type="caution">
    <text evidence="1">The sequence shown here is derived from an EMBL/GenBank/DDBJ whole genome shotgun (WGS) entry which is preliminary data.</text>
</comment>
<reference evidence="1 2" key="1">
    <citation type="submission" date="2023-07" db="EMBL/GenBank/DDBJ databases">
        <title>Genomic Encyclopedia of Type Strains, Phase IV (KMG-IV): sequencing the most valuable type-strain genomes for metagenomic binning, comparative biology and taxonomic classification.</title>
        <authorList>
            <person name="Goeker M."/>
        </authorList>
    </citation>
    <scope>NUCLEOTIDE SEQUENCE [LARGE SCALE GENOMIC DNA]</scope>
    <source>
        <strain evidence="1 2">DSM 9768</strain>
    </source>
</reference>
<proteinExistence type="predicted"/>
<dbReference type="RefSeq" id="WP_307331033.1">
    <property type="nucleotide sequence ID" value="NZ_JAUSUG010000027.1"/>
</dbReference>
<dbReference type="SUPFAM" id="SSF50814">
    <property type="entry name" value="Lipocalins"/>
    <property type="match status" value="1"/>
</dbReference>
<keyword evidence="2" id="KW-1185">Reference proteome</keyword>
<organism evidence="1 2">
    <name type="scientific">Evansella vedderi</name>
    <dbReference type="NCBI Taxonomy" id="38282"/>
    <lineage>
        <taxon>Bacteria</taxon>
        <taxon>Bacillati</taxon>
        <taxon>Bacillota</taxon>
        <taxon>Bacilli</taxon>
        <taxon>Bacillales</taxon>
        <taxon>Bacillaceae</taxon>
        <taxon>Evansella</taxon>
    </lineage>
</organism>
<protein>
    <submittedName>
        <fullName evidence="1">Uncharacterized beta-barrel protein YwiB (DUF1934 family)</fullName>
    </submittedName>
</protein>
<dbReference type="InterPro" id="IPR015231">
    <property type="entry name" value="DUF1934"/>
</dbReference>
<evidence type="ECO:0000313" key="2">
    <source>
        <dbReference type="Proteomes" id="UP001230005"/>
    </source>
</evidence>
<dbReference type="Pfam" id="PF09148">
    <property type="entry name" value="DUF1934"/>
    <property type="match status" value="1"/>
</dbReference>
<dbReference type="EMBL" id="JAUSUG010000027">
    <property type="protein sequence ID" value="MDQ0257395.1"/>
    <property type="molecule type" value="Genomic_DNA"/>
</dbReference>
<dbReference type="Proteomes" id="UP001230005">
    <property type="component" value="Unassembled WGS sequence"/>
</dbReference>
<dbReference type="Gene3D" id="2.40.128.20">
    <property type="match status" value="1"/>
</dbReference>
<dbReference type="InterPro" id="IPR012674">
    <property type="entry name" value="Calycin"/>
</dbReference>
<sequence length="147" mass="16612">MEGTRGIPVAIHMETTIRDGVHKESNELSATGLLFKRGVTTFVRFEEPVEDDGRATMQTLKIQENEMSVSRKGALTMNQRFIPGTVTEGMFHSPYGQMAMRTDTKDMDFQWNELLKVGTLRLRYSLHLQGSIAGDYDMHVTIREVSG</sequence>
<gene>
    <name evidence="1" type="ORF">J2S74_004853</name>
</gene>
<name>A0ABU0A4X9_9BACI</name>
<accession>A0ABU0A4X9</accession>